<evidence type="ECO:0000256" key="8">
    <source>
        <dbReference type="ARBA" id="ARBA00022741"/>
    </source>
</evidence>
<dbReference type="GO" id="GO:0005886">
    <property type="term" value="C:plasma membrane"/>
    <property type="evidence" value="ECO:0007669"/>
    <property type="project" value="UniProtKB-SubCell"/>
</dbReference>
<dbReference type="HOGENOM" id="CLU_020211_11_1_11"/>
<evidence type="ECO:0000256" key="4">
    <source>
        <dbReference type="ARBA" id="ARBA00022475"/>
    </source>
</evidence>
<keyword evidence="13 16" id="KW-0472">Membrane</keyword>
<sequence length="553" mass="58696">MRFATRVLLLQLLTVVTVVAVCAVIFAWLAVNQLKAEAESSALSIARTVAAEPEVRSEVARRVAAPEASEVELASGILQDYATDITARTGALFVVIADAEGIRLAHPEEERLGEQVSTSHEAALRGQEIIAWETGTLGESARAKVPVYAPGTREPVGEVSVGFERASVFDELPRLLLGVSAAAVVALAVGIGALLLMRRRWEQLTLGLQPEELVSLVQNQAAVLDGVDDGVISLDLDGIVRVCNEPAARMLGIEAPEGRAFAELDLPADVLVALRNGEARDAVAIGDRVLYLDSRSVERAGRRLGSVIIVRDRTDIVGLSERLGSVRAMTSALRVQRHEFANRMHVATGLLDAGRIGEAGEFLREMRDRGPVDYPLADGELLAEPFLQSFLGAKSMEAAERGVDLRLGEETLVLGTVSGVEDTATVLGNLVDNAVRAAAEAPETSETPREVDITLLDEGGDLVLVVADTGAGIAPGTDVFAAGSAGGDAVHGHGIGLKLCRELVRRRGGDLWIIDRGRQPSGRGAVFGARLPGVMEPGVTADRRRDREEDGSR</sequence>
<dbReference type="GO" id="GO:0000156">
    <property type="term" value="F:phosphorelay response regulator activity"/>
    <property type="evidence" value="ECO:0007669"/>
    <property type="project" value="TreeGrafter"/>
</dbReference>
<feature type="compositionally biased region" description="Basic and acidic residues" evidence="15">
    <location>
        <begin position="541"/>
        <end position="553"/>
    </location>
</feature>
<dbReference type="STRING" id="1121362.A605_12980"/>
<comment type="subcellular location">
    <subcellularLocation>
        <location evidence="2">Cell membrane</location>
        <topology evidence="2">Multi-pass membrane protein</topology>
    </subcellularLocation>
</comment>
<evidence type="ECO:0000313" key="20">
    <source>
        <dbReference type="Proteomes" id="UP000011723"/>
    </source>
</evidence>
<dbReference type="InterPro" id="IPR005467">
    <property type="entry name" value="His_kinase_dom"/>
</dbReference>
<dbReference type="Pfam" id="PF17203">
    <property type="entry name" value="sCache_3_2"/>
    <property type="match status" value="1"/>
</dbReference>
<dbReference type="GO" id="GO:0030295">
    <property type="term" value="F:protein kinase activator activity"/>
    <property type="evidence" value="ECO:0007669"/>
    <property type="project" value="TreeGrafter"/>
</dbReference>
<dbReference type="PANTHER" id="PTHR42878">
    <property type="entry name" value="TWO-COMPONENT HISTIDINE KINASE"/>
    <property type="match status" value="1"/>
</dbReference>
<dbReference type="SUPFAM" id="SSF103190">
    <property type="entry name" value="Sensory domain-like"/>
    <property type="match status" value="1"/>
</dbReference>
<evidence type="ECO:0000256" key="6">
    <source>
        <dbReference type="ARBA" id="ARBA00022679"/>
    </source>
</evidence>
<keyword evidence="9 19" id="KW-0418">Kinase</keyword>
<dbReference type="InterPro" id="IPR003594">
    <property type="entry name" value="HATPase_dom"/>
</dbReference>
<keyword evidence="4" id="KW-1003">Cell membrane</keyword>
<evidence type="ECO:0000256" key="1">
    <source>
        <dbReference type="ARBA" id="ARBA00000085"/>
    </source>
</evidence>
<evidence type="ECO:0000256" key="15">
    <source>
        <dbReference type="SAM" id="MobiDB-lite"/>
    </source>
</evidence>
<evidence type="ECO:0000259" key="18">
    <source>
        <dbReference type="PROSITE" id="PS50112"/>
    </source>
</evidence>
<dbReference type="InterPro" id="IPR000014">
    <property type="entry name" value="PAS"/>
</dbReference>
<organism evidence="19 20">
    <name type="scientific">Corynebacterium halotolerans YIM 70093 = DSM 44683</name>
    <dbReference type="NCBI Taxonomy" id="1121362"/>
    <lineage>
        <taxon>Bacteria</taxon>
        <taxon>Bacillati</taxon>
        <taxon>Actinomycetota</taxon>
        <taxon>Actinomycetes</taxon>
        <taxon>Mycobacteriales</taxon>
        <taxon>Corynebacteriaceae</taxon>
        <taxon>Corynebacterium</taxon>
    </lineage>
</organism>
<dbReference type="Pfam" id="PF02518">
    <property type="entry name" value="HATPase_c"/>
    <property type="match status" value="1"/>
</dbReference>
<evidence type="ECO:0000256" key="13">
    <source>
        <dbReference type="ARBA" id="ARBA00023136"/>
    </source>
</evidence>
<dbReference type="Gene3D" id="3.30.450.20">
    <property type="entry name" value="PAS domain"/>
    <property type="match status" value="2"/>
</dbReference>
<protein>
    <recommendedName>
        <fullName evidence="14">Sensor-like histidine kinase SenX3</fullName>
        <ecNumber evidence="3">2.7.13.3</ecNumber>
    </recommendedName>
</protein>
<feature type="region of interest" description="Disordered" evidence="15">
    <location>
        <begin position="525"/>
        <end position="553"/>
    </location>
</feature>
<evidence type="ECO:0000256" key="5">
    <source>
        <dbReference type="ARBA" id="ARBA00022553"/>
    </source>
</evidence>
<dbReference type="InterPro" id="IPR035965">
    <property type="entry name" value="PAS-like_dom_sf"/>
</dbReference>
<dbReference type="Gene3D" id="3.30.565.10">
    <property type="entry name" value="Histidine kinase-like ATPase, C-terminal domain"/>
    <property type="match status" value="1"/>
</dbReference>
<evidence type="ECO:0000256" key="9">
    <source>
        <dbReference type="ARBA" id="ARBA00022777"/>
    </source>
</evidence>
<dbReference type="Pfam" id="PF14689">
    <property type="entry name" value="SPOB_a"/>
    <property type="match status" value="1"/>
</dbReference>
<dbReference type="KEGG" id="chn:A605_12980"/>
<feature type="transmembrane region" description="Helical" evidence="16">
    <location>
        <begin position="175"/>
        <end position="196"/>
    </location>
</feature>
<dbReference type="PROSITE" id="PS50112">
    <property type="entry name" value="PAS"/>
    <property type="match status" value="1"/>
</dbReference>
<gene>
    <name evidence="19" type="ORF">A605_12980</name>
</gene>
<evidence type="ECO:0000256" key="3">
    <source>
        <dbReference type="ARBA" id="ARBA00012438"/>
    </source>
</evidence>
<accession>M1NVU3</accession>
<evidence type="ECO:0000256" key="7">
    <source>
        <dbReference type="ARBA" id="ARBA00022692"/>
    </source>
</evidence>
<dbReference type="CDD" id="cd00130">
    <property type="entry name" value="PAS"/>
    <property type="match status" value="1"/>
</dbReference>
<evidence type="ECO:0000256" key="12">
    <source>
        <dbReference type="ARBA" id="ARBA00023012"/>
    </source>
</evidence>
<dbReference type="GO" id="GO:0000155">
    <property type="term" value="F:phosphorelay sensor kinase activity"/>
    <property type="evidence" value="ECO:0007669"/>
    <property type="project" value="InterPro"/>
</dbReference>
<keyword evidence="8" id="KW-0547">Nucleotide-binding</keyword>
<evidence type="ECO:0000256" key="10">
    <source>
        <dbReference type="ARBA" id="ARBA00022840"/>
    </source>
</evidence>
<dbReference type="EC" id="2.7.13.3" evidence="3"/>
<feature type="domain" description="Histidine kinase" evidence="17">
    <location>
        <begin position="426"/>
        <end position="535"/>
    </location>
</feature>
<feature type="domain" description="PAS" evidence="18">
    <location>
        <begin position="223"/>
        <end position="257"/>
    </location>
</feature>
<dbReference type="Proteomes" id="UP000011723">
    <property type="component" value="Chromosome"/>
</dbReference>
<dbReference type="SUPFAM" id="SSF55785">
    <property type="entry name" value="PYP-like sensor domain (PAS domain)"/>
    <property type="match status" value="1"/>
</dbReference>
<keyword evidence="7 16" id="KW-0812">Transmembrane</keyword>
<dbReference type="eggNOG" id="COG3290">
    <property type="taxonomic scope" value="Bacteria"/>
</dbReference>
<evidence type="ECO:0000256" key="2">
    <source>
        <dbReference type="ARBA" id="ARBA00004651"/>
    </source>
</evidence>
<dbReference type="InterPro" id="IPR004358">
    <property type="entry name" value="Sig_transdc_His_kin-like_C"/>
</dbReference>
<evidence type="ECO:0000256" key="16">
    <source>
        <dbReference type="SAM" id="Phobius"/>
    </source>
</evidence>
<evidence type="ECO:0000256" key="11">
    <source>
        <dbReference type="ARBA" id="ARBA00022989"/>
    </source>
</evidence>
<dbReference type="AlphaFoldDB" id="M1NVU3"/>
<keyword evidence="10" id="KW-0067">ATP-binding</keyword>
<dbReference type="InterPro" id="IPR039506">
    <property type="entry name" value="SPOB_a"/>
</dbReference>
<dbReference type="PANTHER" id="PTHR42878:SF7">
    <property type="entry name" value="SENSOR HISTIDINE KINASE GLRK"/>
    <property type="match status" value="1"/>
</dbReference>
<name>M1NVU3_9CORY</name>
<dbReference type="InterPro" id="IPR029151">
    <property type="entry name" value="Sensor-like_sf"/>
</dbReference>
<dbReference type="SUPFAM" id="SSF55874">
    <property type="entry name" value="ATPase domain of HSP90 chaperone/DNA topoisomerase II/histidine kinase"/>
    <property type="match status" value="1"/>
</dbReference>
<dbReference type="InterPro" id="IPR016120">
    <property type="entry name" value="Sig_transdc_His_kin_SpoOB"/>
</dbReference>
<dbReference type="InterPro" id="IPR036890">
    <property type="entry name" value="HATPase_C_sf"/>
</dbReference>
<keyword evidence="12" id="KW-0902">Two-component regulatory system</keyword>
<evidence type="ECO:0000259" key="17">
    <source>
        <dbReference type="PROSITE" id="PS50109"/>
    </source>
</evidence>
<evidence type="ECO:0000313" key="19">
    <source>
        <dbReference type="EMBL" id="AGF73592.1"/>
    </source>
</evidence>
<dbReference type="GO" id="GO:0005524">
    <property type="term" value="F:ATP binding"/>
    <property type="evidence" value="ECO:0007669"/>
    <property type="project" value="UniProtKB-KW"/>
</dbReference>
<proteinExistence type="predicted"/>
<dbReference type="EMBL" id="CP003697">
    <property type="protein sequence ID" value="AGF73592.1"/>
    <property type="molecule type" value="Genomic_DNA"/>
</dbReference>
<dbReference type="PRINTS" id="PR00344">
    <property type="entry name" value="BCTRLSENSOR"/>
</dbReference>
<dbReference type="InterPro" id="IPR050351">
    <property type="entry name" value="BphY/WalK/GraS-like"/>
</dbReference>
<feature type="transmembrane region" description="Helical" evidence="16">
    <location>
        <begin position="7"/>
        <end position="31"/>
    </location>
</feature>
<comment type="catalytic activity">
    <reaction evidence="1">
        <text>ATP + protein L-histidine = ADP + protein N-phospho-L-histidine.</text>
        <dbReference type="EC" id="2.7.13.3"/>
    </reaction>
</comment>
<dbReference type="SMART" id="SM00387">
    <property type="entry name" value="HATPase_c"/>
    <property type="match status" value="1"/>
</dbReference>
<reference evidence="19 20" key="1">
    <citation type="journal article" date="2012" name="Stand. Genomic Sci.">
        <title>Genome sequence of the halotolerant bacterium Corynebacterium halotolerans type strain YIM 70093(T) (= DSM 44683(T)).</title>
        <authorList>
            <person name="Ruckert C."/>
            <person name="Albersmeier A."/>
            <person name="Al-Dilaimi A."/>
            <person name="Niehaus K."/>
            <person name="Szczepanowski R."/>
            <person name="Kalinowski J."/>
        </authorList>
    </citation>
    <scope>NUCLEOTIDE SEQUENCE [LARGE SCALE GENOMIC DNA]</scope>
    <source>
        <strain evidence="19">YIM 70093</strain>
    </source>
</reference>
<evidence type="ECO:0000256" key="14">
    <source>
        <dbReference type="ARBA" id="ARBA00039401"/>
    </source>
</evidence>
<dbReference type="GO" id="GO:0007234">
    <property type="term" value="P:osmosensory signaling via phosphorelay pathway"/>
    <property type="evidence" value="ECO:0007669"/>
    <property type="project" value="TreeGrafter"/>
</dbReference>
<dbReference type="PROSITE" id="PS50109">
    <property type="entry name" value="HIS_KIN"/>
    <property type="match status" value="1"/>
</dbReference>
<dbReference type="SUPFAM" id="SSF55890">
    <property type="entry name" value="Sporulation response regulatory protein Spo0B"/>
    <property type="match status" value="1"/>
</dbReference>
<keyword evidence="6" id="KW-0808">Transferase</keyword>
<dbReference type="InterPro" id="IPR033463">
    <property type="entry name" value="sCache_3"/>
</dbReference>
<dbReference type="PATRIC" id="fig|1121362.3.peg.2636"/>
<keyword evidence="20" id="KW-1185">Reference proteome</keyword>
<dbReference type="RefSeq" id="WP_015402006.1">
    <property type="nucleotide sequence ID" value="NC_020302.1"/>
</dbReference>
<keyword evidence="11 16" id="KW-1133">Transmembrane helix</keyword>
<dbReference type="OrthoDB" id="9792686at2"/>
<keyword evidence="5" id="KW-0597">Phosphoprotein</keyword>